<evidence type="ECO:0000256" key="8">
    <source>
        <dbReference type="ARBA" id="ARBA00023224"/>
    </source>
</evidence>
<feature type="domain" description="Receptor ligand binding region" evidence="9">
    <location>
        <begin position="34"/>
        <end position="223"/>
    </location>
</feature>
<dbReference type="Proteomes" id="UP001152795">
    <property type="component" value="Unassembled WGS sequence"/>
</dbReference>
<gene>
    <name evidence="10" type="ORF">PACLA_8A058951</name>
</gene>
<keyword evidence="5" id="KW-0472">Membrane</keyword>
<organism evidence="10 11">
    <name type="scientific">Paramuricea clavata</name>
    <name type="common">Red gorgonian</name>
    <name type="synonym">Violescent sea-whip</name>
    <dbReference type="NCBI Taxonomy" id="317549"/>
    <lineage>
        <taxon>Eukaryota</taxon>
        <taxon>Metazoa</taxon>
        <taxon>Cnidaria</taxon>
        <taxon>Anthozoa</taxon>
        <taxon>Octocorallia</taxon>
        <taxon>Malacalcyonacea</taxon>
        <taxon>Plexauridae</taxon>
        <taxon>Paramuricea</taxon>
    </lineage>
</organism>
<keyword evidence="7" id="KW-0325">Glycoprotein</keyword>
<dbReference type="InterPro" id="IPR001828">
    <property type="entry name" value="ANF_lig-bd_rcpt"/>
</dbReference>
<evidence type="ECO:0000256" key="2">
    <source>
        <dbReference type="ARBA" id="ARBA00022692"/>
    </source>
</evidence>
<evidence type="ECO:0000259" key="9">
    <source>
        <dbReference type="Pfam" id="PF01094"/>
    </source>
</evidence>
<evidence type="ECO:0000256" key="1">
    <source>
        <dbReference type="ARBA" id="ARBA00004370"/>
    </source>
</evidence>
<evidence type="ECO:0000256" key="3">
    <source>
        <dbReference type="ARBA" id="ARBA00022989"/>
    </source>
</evidence>
<feature type="non-terminal residue" evidence="10">
    <location>
        <position position="1"/>
    </location>
</feature>
<sequence length="310" mass="35517">AVRDLLNQITHGSLNITLITIEGFSQLSKTPPKQQLENLQKLDARIIVGEFSTYGAVKVFCEAYKMGMVGPEYVWLLSGELAGGWFSPKKFYKYYNKTVDCNLRQIIEAADGFIASTKMPIRQDNNETLSGLTSKTFMDHMRCTHKVPYRSTSYAFDSVWAAALLYQRSLSYPDYRPENVKFRSRDVRELYASFLSETRFEGLSGLHHFDKRQRLGNVRISQMRNISGKAKLFQVGTFTSINRVESRITLLESQINKLWKDGKVPVDETTKERNILTYSIRQLSIIGAFAVSGLLYSILLLYFNVSKRNH</sequence>
<evidence type="ECO:0000256" key="6">
    <source>
        <dbReference type="ARBA" id="ARBA00023170"/>
    </source>
</evidence>
<dbReference type="Pfam" id="PF01094">
    <property type="entry name" value="ANF_receptor"/>
    <property type="match status" value="1"/>
</dbReference>
<keyword evidence="8" id="KW-0807">Transducer</keyword>
<protein>
    <recommendedName>
        <fullName evidence="9">Receptor ligand binding region domain-containing protein</fullName>
    </recommendedName>
</protein>
<feature type="non-terminal residue" evidence="10">
    <location>
        <position position="310"/>
    </location>
</feature>
<name>A0A6S7HU95_PARCT</name>
<dbReference type="GO" id="GO:0007214">
    <property type="term" value="P:gamma-aminobutyric acid signaling pathway"/>
    <property type="evidence" value="ECO:0007669"/>
    <property type="project" value="TreeGrafter"/>
</dbReference>
<comment type="caution">
    <text evidence="10">The sequence shown here is derived from an EMBL/GenBank/DDBJ whole genome shotgun (WGS) entry which is preliminary data.</text>
</comment>
<evidence type="ECO:0000313" key="10">
    <source>
        <dbReference type="EMBL" id="CAB4009134.1"/>
    </source>
</evidence>
<evidence type="ECO:0000313" key="11">
    <source>
        <dbReference type="Proteomes" id="UP001152795"/>
    </source>
</evidence>
<dbReference type="GO" id="GO:0004965">
    <property type="term" value="F:G protein-coupled GABA receptor activity"/>
    <property type="evidence" value="ECO:0007669"/>
    <property type="project" value="InterPro"/>
</dbReference>
<evidence type="ECO:0000256" key="5">
    <source>
        <dbReference type="ARBA" id="ARBA00023136"/>
    </source>
</evidence>
<dbReference type="AlphaFoldDB" id="A0A6S7HU95"/>
<proteinExistence type="predicted"/>
<accession>A0A6S7HU95</accession>
<keyword evidence="6" id="KW-0675">Receptor</keyword>
<keyword evidence="4" id="KW-0297">G-protein coupled receptor</keyword>
<reference evidence="10" key="1">
    <citation type="submission" date="2020-04" db="EMBL/GenBank/DDBJ databases">
        <authorList>
            <person name="Alioto T."/>
            <person name="Alioto T."/>
            <person name="Gomez Garrido J."/>
        </authorList>
    </citation>
    <scope>NUCLEOTIDE SEQUENCE</scope>
    <source>
        <strain evidence="10">A484AB</strain>
    </source>
</reference>
<keyword evidence="2" id="KW-0812">Transmembrane</keyword>
<dbReference type="InterPro" id="IPR028082">
    <property type="entry name" value="Peripla_BP_I"/>
</dbReference>
<dbReference type="PANTHER" id="PTHR10519:SF20">
    <property type="entry name" value="G-PROTEIN COUPLED RECEPTOR 156-RELATED"/>
    <property type="match status" value="1"/>
</dbReference>
<dbReference type="PANTHER" id="PTHR10519">
    <property type="entry name" value="GABA-B RECEPTOR"/>
    <property type="match status" value="1"/>
</dbReference>
<dbReference type="PRINTS" id="PR01176">
    <property type="entry name" value="GABABRECEPTR"/>
</dbReference>
<evidence type="ECO:0000256" key="7">
    <source>
        <dbReference type="ARBA" id="ARBA00023180"/>
    </source>
</evidence>
<keyword evidence="3" id="KW-1133">Transmembrane helix</keyword>
<dbReference type="InterPro" id="IPR002455">
    <property type="entry name" value="GPCR3_GABA-B"/>
</dbReference>
<dbReference type="GO" id="GO:0038039">
    <property type="term" value="C:G protein-coupled receptor heterodimeric complex"/>
    <property type="evidence" value="ECO:0007669"/>
    <property type="project" value="TreeGrafter"/>
</dbReference>
<dbReference type="SUPFAM" id="SSF53822">
    <property type="entry name" value="Periplasmic binding protein-like I"/>
    <property type="match status" value="1"/>
</dbReference>
<dbReference type="Gene3D" id="3.40.50.2300">
    <property type="match status" value="1"/>
</dbReference>
<evidence type="ECO:0000256" key="4">
    <source>
        <dbReference type="ARBA" id="ARBA00023040"/>
    </source>
</evidence>
<comment type="subcellular location">
    <subcellularLocation>
        <location evidence="1">Membrane</location>
    </subcellularLocation>
</comment>
<dbReference type="OrthoDB" id="2150267at2759"/>
<keyword evidence="11" id="KW-1185">Reference proteome</keyword>
<dbReference type="EMBL" id="CACRXK020006348">
    <property type="protein sequence ID" value="CAB4009134.1"/>
    <property type="molecule type" value="Genomic_DNA"/>
</dbReference>